<feature type="chain" id="PRO_5040350208" description="Cell wall mannoprotein PIR1-like C-terminal domain-containing protein" evidence="8">
    <location>
        <begin position="17"/>
        <end position="342"/>
    </location>
</feature>
<comment type="caution">
    <text evidence="10">The sequence shown here is derived from an EMBL/GenBank/DDBJ whole genome shotgun (WGS) entry which is preliminary data.</text>
</comment>
<dbReference type="GO" id="GO:0005199">
    <property type="term" value="F:structural constituent of cell wall"/>
    <property type="evidence" value="ECO:0007669"/>
    <property type="project" value="InterPro"/>
</dbReference>
<dbReference type="InterPro" id="IPR054508">
    <property type="entry name" value="PIR1-like_C"/>
</dbReference>
<evidence type="ECO:0000256" key="3">
    <source>
        <dbReference type="ARBA" id="ARBA00022525"/>
    </source>
</evidence>
<evidence type="ECO:0000313" key="10">
    <source>
        <dbReference type="EMBL" id="KAH7129903.1"/>
    </source>
</evidence>
<dbReference type="OrthoDB" id="5415592at2759"/>
<dbReference type="PANTHER" id="PTHR47254:SF1">
    <property type="entry name" value="CELL WALL MANNOPROTEIN CIS3-RELATED"/>
    <property type="match status" value="1"/>
</dbReference>
<feature type="compositionally biased region" description="Low complexity" evidence="7">
    <location>
        <begin position="300"/>
        <end position="318"/>
    </location>
</feature>
<comment type="similarity">
    <text evidence="6">Belongs to the PIR protein family.</text>
</comment>
<dbReference type="InterPro" id="IPR051153">
    <property type="entry name" value="Yeast_CWMannoprotein_PIR"/>
</dbReference>
<evidence type="ECO:0000256" key="1">
    <source>
        <dbReference type="ARBA" id="ARBA00004191"/>
    </source>
</evidence>
<dbReference type="PANTHER" id="PTHR47254">
    <property type="entry name" value="CELL WALL MANNOPROTEIN CIS3-RELATED"/>
    <property type="match status" value="1"/>
</dbReference>
<keyword evidence="11" id="KW-1185">Reference proteome</keyword>
<evidence type="ECO:0000256" key="6">
    <source>
        <dbReference type="ARBA" id="ARBA00038219"/>
    </source>
</evidence>
<proteinExistence type="inferred from homology"/>
<keyword evidence="2" id="KW-0134">Cell wall</keyword>
<dbReference type="AlphaFoldDB" id="A0A9P9IP77"/>
<evidence type="ECO:0000256" key="7">
    <source>
        <dbReference type="SAM" id="MobiDB-lite"/>
    </source>
</evidence>
<sequence>MRTLLCLLAFAASALAIPQAVIENISPKGSAPEGCTATYSGTFEVTVIKTSKAKRDLEKRSCSGEGVLVMTLEDGVLKDAKDRTGYIASNYQFQFDGPPQAGAKYTSGFSACTNQSLALGSSTVFYQCRSGDFYNLYDRHWAEQCEPVQIVMMPCGGQGGGGSAAKKKVVGSILAPTVVTVVSDGTTNEVATTIVVPMCQIDDGQVQVRTTPCDDMELPVITAPPVSQIGDGQIQVPTAPAVTIEVPKVTEPGESVAEKKINTEVLSIDTSVIKATASLKYLTSDTTIVTTTSEQVSENTQGTQTTSQPPDSTTAASSGMSIDPRMAVAVLVGCLGALSLLQ</sequence>
<dbReference type="PROSITE" id="PS50256">
    <property type="entry name" value="PIR_REPEAT_2"/>
    <property type="match status" value="1"/>
</dbReference>
<comment type="subcellular location">
    <subcellularLocation>
        <location evidence="1">Secreted</location>
        <location evidence="1">Cell wall</location>
    </subcellularLocation>
</comment>
<reference evidence="10" key="1">
    <citation type="journal article" date="2021" name="Nat. Commun.">
        <title>Genetic determinants of endophytism in the Arabidopsis root mycobiome.</title>
        <authorList>
            <person name="Mesny F."/>
            <person name="Miyauchi S."/>
            <person name="Thiergart T."/>
            <person name="Pickel B."/>
            <person name="Atanasova L."/>
            <person name="Karlsson M."/>
            <person name="Huettel B."/>
            <person name="Barry K.W."/>
            <person name="Haridas S."/>
            <person name="Chen C."/>
            <person name="Bauer D."/>
            <person name="Andreopoulos W."/>
            <person name="Pangilinan J."/>
            <person name="LaButti K."/>
            <person name="Riley R."/>
            <person name="Lipzen A."/>
            <person name="Clum A."/>
            <person name="Drula E."/>
            <person name="Henrissat B."/>
            <person name="Kohler A."/>
            <person name="Grigoriev I.V."/>
            <person name="Martin F.M."/>
            <person name="Hacquard S."/>
        </authorList>
    </citation>
    <scope>NUCLEOTIDE SEQUENCE</scope>
    <source>
        <strain evidence="10">MPI-CAGE-AT-0021</strain>
    </source>
</reference>
<gene>
    <name evidence="10" type="ORF">B0J13DRAFT_644938</name>
</gene>
<evidence type="ECO:0000256" key="2">
    <source>
        <dbReference type="ARBA" id="ARBA00022512"/>
    </source>
</evidence>
<protein>
    <recommendedName>
        <fullName evidence="9">Cell wall mannoprotein PIR1-like C-terminal domain-containing protein</fullName>
    </recommendedName>
</protein>
<evidence type="ECO:0000256" key="5">
    <source>
        <dbReference type="ARBA" id="ARBA00022737"/>
    </source>
</evidence>
<evidence type="ECO:0000259" key="9">
    <source>
        <dbReference type="Pfam" id="PF22799"/>
    </source>
</evidence>
<evidence type="ECO:0000256" key="8">
    <source>
        <dbReference type="SAM" id="SignalP"/>
    </source>
</evidence>
<dbReference type="GO" id="GO:0009277">
    <property type="term" value="C:fungal-type cell wall"/>
    <property type="evidence" value="ECO:0007669"/>
    <property type="project" value="TreeGrafter"/>
</dbReference>
<feature type="domain" description="Cell wall mannoprotein PIR1-like C-terminal" evidence="9">
    <location>
        <begin position="75"/>
        <end position="148"/>
    </location>
</feature>
<keyword evidence="5" id="KW-0677">Repeat</keyword>
<keyword evidence="4 8" id="KW-0732">Signal</keyword>
<dbReference type="EMBL" id="JAGMUU010000020">
    <property type="protein sequence ID" value="KAH7129903.1"/>
    <property type="molecule type" value="Genomic_DNA"/>
</dbReference>
<feature type="region of interest" description="Disordered" evidence="7">
    <location>
        <begin position="293"/>
        <end position="319"/>
    </location>
</feature>
<organism evidence="10 11">
    <name type="scientific">Dactylonectria estremocensis</name>
    <dbReference type="NCBI Taxonomy" id="1079267"/>
    <lineage>
        <taxon>Eukaryota</taxon>
        <taxon>Fungi</taxon>
        <taxon>Dikarya</taxon>
        <taxon>Ascomycota</taxon>
        <taxon>Pezizomycotina</taxon>
        <taxon>Sordariomycetes</taxon>
        <taxon>Hypocreomycetidae</taxon>
        <taxon>Hypocreales</taxon>
        <taxon>Nectriaceae</taxon>
        <taxon>Dactylonectria</taxon>
    </lineage>
</organism>
<name>A0A9P9IP77_9HYPO</name>
<dbReference type="InterPro" id="IPR000420">
    <property type="entry name" value="Yeast_PIR_rpt"/>
</dbReference>
<accession>A0A9P9IP77</accession>
<feature type="signal peptide" evidence="8">
    <location>
        <begin position="1"/>
        <end position="16"/>
    </location>
</feature>
<dbReference type="GO" id="GO:0031505">
    <property type="term" value="P:fungal-type cell wall organization"/>
    <property type="evidence" value="ECO:0007669"/>
    <property type="project" value="UniProtKB-ARBA"/>
</dbReference>
<dbReference type="Pfam" id="PF00399">
    <property type="entry name" value="PIR"/>
    <property type="match status" value="1"/>
</dbReference>
<evidence type="ECO:0000313" key="11">
    <source>
        <dbReference type="Proteomes" id="UP000717696"/>
    </source>
</evidence>
<dbReference type="Pfam" id="PF22799">
    <property type="entry name" value="PIR1-like_C"/>
    <property type="match status" value="1"/>
</dbReference>
<keyword evidence="3" id="KW-0964">Secreted</keyword>
<evidence type="ECO:0000256" key="4">
    <source>
        <dbReference type="ARBA" id="ARBA00022729"/>
    </source>
</evidence>
<dbReference type="Proteomes" id="UP000717696">
    <property type="component" value="Unassembled WGS sequence"/>
</dbReference>